<evidence type="ECO:0000256" key="1">
    <source>
        <dbReference type="SAM" id="SignalP"/>
    </source>
</evidence>
<protein>
    <recommendedName>
        <fullName evidence="4">Oxidoreductase family, NAD-binding Rossmann fold</fullName>
    </recommendedName>
</protein>
<evidence type="ECO:0008006" key="4">
    <source>
        <dbReference type="Google" id="ProtNLM"/>
    </source>
</evidence>
<proteinExistence type="predicted"/>
<dbReference type="AlphaFoldDB" id="A0A518DDY3"/>
<evidence type="ECO:0000313" key="2">
    <source>
        <dbReference type="EMBL" id="QDU89690.1"/>
    </source>
</evidence>
<reference evidence="2 3" key="1">
    <citation type="submission" date="2019-02" db="EMBL/GenBank/DDBJ databases">
        <title>Deep-cultivation of Planctomycetes and their phenomic and genomic characterization uncovers novel biology.</title>
        <authorList>
            <person name="Wiegand S."/>
            <person name="Jogler M."/>
            <person name="Boedeker C."/>
            <person name="Pinto D."/>
            <person name="Vollmers J."/>
            <person name="Rivas-Marin E."/>
            <person name="Kohn T."/>
            <person name="Peeters S.H."/>
            <person name="Heuer A."/>
            <person name="Rast P."/>
            <person name="Oberbeckmann S."/>
            <person name="Bunk B."/>
            <person name="Jeske O."/>
            <person name="Meyerdierks A."/>
            <person name="Storesund J.E."/>
            <person name="Kallscheuer N."/>
            <person name="Luecker S."/>
            <person name="Lage O.M."/>
            <person name="Pohl T."/>
            <person name="Merkel B.J."/>
            <person name="Hornburger P."/>
            <person name="Mueller R.-W."/>
            <person name="Bruemmer F."/>
            <person name="Labrenz M."/>
            <person name="Spormann A.M."/>
            <person name="Op den Camp H."/>
            <person name="Overmann J."/>
            <person name="Amann R."/>
            <person name="Jetten M.S.M."/>
            <person name="Mascher T."/>
            <person name="Medema M.H."/>
            <person name="Devos D.P."/>
            <person name="Kaster A.-K."/>
            <person name="Ovreas L."/>
            <person name="Rohde M."/>
            <person name="Galperin M.Y."/>
            <person name="Jogler C."/>
        </authorList>
    </citation>
    <scope>NUCLEOTIDE SEQUENCE [LARGE SCALE GENOMIC DNA]</scope>
    <source>
        <strain evidence="2 3">Pla175</strain>
    </source>
</reference>
<dbReference type="SUPFAM" id="SSF51735">
    <property type="entry name" value="NAD(P)-binding Rossmann-fold domains"/>
    <property type="match status" value="1"/>
</dbReference>
<dbReference type="Gene3D" id="3.40.50.720">
    <property type="entry name" value="NAD(P)-binding Rossmann-like Domain"/>
    <property type="match status" value="1"/>
</dbReference>
<feature type="chain" id="PRO_5021881296" description="Oxidoreductase family, NAD-binding Rossmann fold" evidence="1">
    <location>
        <begin position="26"/>
        <end position="340"/>
    </location>
</feature>
<evidence type="ECO:0000313" key="3">
    <source>
        <dbReference type="Proteomes" id="UP000317429"/>
    </source>
</evidence>
<dbReference type="KEGG" id="pnd:Pla175_30850"/>
<keyword evidence="1" id="KW-0732">Signal</keyword>
<keyword evidence="3" id="KW-1185">Reference proteome</keyword>
<name>A0A518DDY3_9BACT</name>
<dbReference type="Proteomes" id="UP000317429">
    <property type="component" value="Chromosome"/>
</dbReference>
<dbReference type="InterPro" id="IPR036291">
    <property type="entry name" value="NAD(P)-bd_dom_sf"/>
</dbReference>
<organism evidence="2 3">
    <name type="scientific">Pirellulimonas nuda</name>
    <dbReference type="NCBI Taxonomy" id="2528009"/>
    <lineage>
        <taxon>Bacteria</taxon>
        <taxon>Pseudomonadati</taxon>
        <taxon>Planctomycetota</taxon>
        <taxon>Planctomycetia</taxon>
        <taxon>Pirellulales</taxon>
        <taxon>Lacipirellulaceae</taxon>
        <taxon>Pirellulimonas</taxon>
    </lineage>
</organism>
<accession>A0A518DDY3</accession>
<dbReference type="OrthoDB" id="128220at2"/>
<feature type="signal peptide" evidence="1">
    <location>
        <begin position="1"/>
        <end position="25"/>
    </location>
</feature>
<dbReference type="EMBL" id="CP036291">
    <property type="protein sequence ID" value="QDU89690.1"/>
    <property type="molecule type" value="Genomic_DNA"/>
</dbReference>
<dbReference type="RefSeq" id="WP_145286719.1">
    <property type="nucleotide sequence ID" value="NZ_CP036291.1"/>
</dbReference>
<gene>
    <name evidence="2" type="ORF">Pla175_30850</name>
</gene>
<sequence precursor="true">MRPPALDRRLAACLLITFGLLPAPACSGEPPEPDVLRVGIVGCDTSHAVAFAQIMNDPAAVGACARVEVTAAFPGGSPDIPSSRDRVAGYVDQLHGMGVEITQDLSELAASVDAILLESVDGRTHLPQFRTIAVGKPVFIDKPASDSVAGFLAIREIAGRTNTPIFSSSALRYCQNVASLQDSDAVGRLVGVEVAAPMALEPHHPDLFWYGIHGVESLYALLGPECLEVTRVAAGGHDVSVGTWSDGRVGVYRGLKQGRAGYAFTAYGENGINHSSGFSGYDPLVEQIAEFFVTRRAPVSPEETTGILAFMEAADESRRLQAPVKIETILQRAQSAAEGE</sequence>